<sequence>MTGVFIKWLSLPAPARAESLEVQIRFFDHRLVRNGEQFNRHRPIPLPPSDPRASRLGSICLQTGINSTLRALFSGWPRASSPFNRDTLQTLIGPRQLRVVLRTDSLPGFHWSYTAFVKYHDPENEVVAAIHPVNALQETRSFIRGRIMQEDMLPLCADECVIAVEDFVVYKGVVYENAAGERRVENASFDYEIPVDQLFKP</sequence>
<evidence type="ECO:0000313" key="1">
    <source>
        <dbReference type="EMBL" id="KAF2690892.1"/>
    </source>
</evidence>
<evidence type="ECO:0000313" key="2">
    <source>
        <dbReference type="Proteomes" id="UP000799291"/>
    </source>
</evidence>
<name>A0A6G1JK04_9PLEO</name>
<protein>
    <submittedName>
        <fullName evidence="1">Uncharacterized protein</fullName>
    </submittedName>
</protein>
<dbReference type="EMBL" id="MU005570">
    <property type="protein sequence ID" value="KAF2690892.1"/>
    <property type="molecule type" value="Genomic_DNA"/>
</dbReference>
<dbReference type="AlphaFoldDB" id="A0A6G1JK04"/>
<proteinExistence type="predicted"/>
<dbReference type="Proteomes" id="UP000799291">
    <property type="component" value="Unassembled WGS sequence"/>
</dbReference>
<reference evidence="1" key="1">
    <citation type="journal article" date="2020" name="Stud. Mycol.">
        <title>101 Dothideomycetes genomes: a test case for predicting lifestyles and emergence of pathogens.</title>
        <authorList>
            <person name="Haridas S."/>
            <person name="Albert R."/>
            <person name="Binder M."/>
            <person name="Bloem J."/>
            <person name="Labutti K."/>
            <person name="Salamov A."/>
            <person name="Andreopoulos B."/>
            <person name="Baker S."/>
            <person name="Barry K."/>
            <person name="Bills G."/>
            <person name="Bluhm B."/>
            <person name="Cannon C."/>
            <person name="Castanera R."/>
            <person name="Culley D."/>
            <person name="Daum C."/>
            <person name="Ezra D."/>
            <person name="Gonzalez J."/>
            <person name="Henrissat B."/>
            <person name="Kuo A."/>
            <person name="Liang C."/>
            <person name="Lipzen A."/>
            <person name="Lutzoni F."/>
            <person name="Magnuson J."/>
            <person name="Mondo S."/>
            <person name="Nolan M."/>
            <person name="Ohm R."/>
            <person name="Pangilinan J."/>
            <person name="Park H.-J."/>
            <person name="Ramirez L."/>
            <person name="Alfaro M."/>
            <person name="Sun H."/>
            <person name="Tritt A."/>
            <person name="Yoshinaga Y."/>
            <person name="Zwiers L.-H."/>
            <person name="Turgeon B."/>
            <person name="Goodwin S."/>
            <person name="Spatafora J."/>
            <person name="Crous P."/>
            <person name="Grigoriev I."/>
        </authorList>
    </citation>
    <scope>NUCLEOTIDE SEQUENCE</scope>
    <source>
        <strain evidence="1">CBS 122367</strain>
    </source>
</reference>
<accession>A0A6G1JK04</accession>
<dbReference type="OrthoDB" id="10615826at2759"/>
<keyword evidence="2" id="KW-1185">Reference proteome</keyword>
<organism evidence="1 2">
    <name type="scientific">Lentithecium fluviatile CBS 122367</name>
    <dbReference type="NCBI Taxonomy" id="1168545"/>
    <lineage>
        <taxon>Eukaryota</taxon>
        <taxon>Fungi</taxon>
        <taxon>Dikarya</taxon>
        <taxon>Ascomycota</taxon>
        <taxon>Pezizomycotina</taxon>
        <taxon>Dothideomycetes</taxon>
        <taxon>Pleosporomycetidae</taxon>
        <taxon>Pleosporales</taxon>
        <taxon>Massarineae</taxon>
        <taxon>Lentitheciaceae</taxon>
        <taxon>Lentithecium</taxon>
    </lineage>
</organism>
<gene>
    <name evidence="1" type="ORF">K458DRAFT_412230</name>
</gene>